<dbReference type="InterPro" id="IPR041854">
    <property type="entry name" value="BFD-like_2Fe2S-bd_dom_sf"/>
</dbReference>
<dbReference type="Proteomes" id="UP000011529">
    <property type="component" value="Unassembled WGS sequence"/>
</dbReference>
<evidence type="ECO:0000259" key="2">
    <source>
        <dbReference type="Pfam" id="PF04324"/>
    </source>
</evidence>
<reference evidence="3" key="2">
    <citation type="journal article" date="2013" name="Mar. Genomics">
        <title>Expression of sulfatases in Rhodopirellula baltica and the diversity of sulfatases in the genus Rhodopirellula.</title>
        <authorList>
            <person name="Wegner C.E."/>
            <person name="Richter-Heitmann T."/>
            <person name="Klindworth A."/>
            <person name="Klockow C."/>
            <person name="Richter M."/>
            <person name="Achstetter T."/>
            <person name="Glockner F.O."/>
            <person name="Harder J."/>
        </authorList>
    </citation>
    <scope>NUCLEOTIDE SEQUENCE [LARGE SCALE GENOMIC DNA]</scope>
    <source>
        <strain evidence="3">6C</strain>
    </source>
</reference>
<feature type="region of interest" description="Disordered" evidence="1">
    <location>
        <begin position="89"/>
        <end position="116"/>
    </location>
</feature>
<sequence>MLRPISCPFSIRTQFASPYATRWHNRKRFRTMKPDDDLCLCFHVPRRKVEQYIRVQKPRRASELSECFGAGTGCGWCRPFLQRLFESSQPDAEVLPDPDQYQNDRKSYRKQQFNND</sequence>
<dbReference type="EMBL" id="ANMO01000216">
    <property type="protein sequence ID" value="EMB14389.1"/>
    <property type="molecule type" value="Genomic_DNA"/>
</dbReference>
<comment type="caution">
    <text evidence="3">The sequence shown here is derived from an EMBL/GenBank/DDBJ whole genome shotgun (WGS) entry which is preliminary data.</text>
</comment>
<organism evidence="3 4">
    <name type="scientific">Rhodopirellula europaea 6C</name>
    <dbReference type="NCBI Taxonomy" id="1263867"/>
    <lineage>
        <taxon>Bacteria</taxon>
        <taxon>Pseudomonadati</taxon>
        <taxon>Planctomycetota</taxon>
        <taxon>Planctomycetia</taxon>
        <taxon>Pirellulales</taxon>
        <taxon>Pirellulaceae</taxon>
        <taxon>Rhodopirellula</taxon>
    </lineage>
</organism>
<name>M2AWN0_9BACT</name>
<proteinExistence type="predicted"/>
<dbReference type="PATRIC" id="fig|1263867.3.peg.5167"/>
<reference evidence="3" key="1">
    <citation type="submission" date="2012-11" db="EMBL/GenBank/DDBJ databases">
        <title>Permanent draft genomes of Rhodopirellula europaea strain SH398 and 6C.</title>
        <authorList>
            <person name="Richter M."/>
            <person name="Richter-Heitmann T."/>
            <person name="Frank C."/>
            <person name="Harder J."/>
            <person name="Glockner F.O."/>
        </authorList>
    </citation>
    <scope>NUCLEOTIDE SEQUENCE</scope>
    <source>
        <strain evidence="3">6C</strain>
    </source>
</reference>
<evidence type="ECO:0000313" key="3">
    <source>
        <dbReference type="EMBL" id="EMB14389.1"/>
    </source>
</evidence>
<evidence type="ECO:0000313" key="4">
    <source>
        <dbReference type="Proteomes" id="UP000011529"/>
    </source>
</evidence>
<keyword evidence="4" id="KW-1185">Reference proteome</keyword>
<dbReference type="InterPro" id="IPR007419">
    <property type="entry name" value="BFD-like_2Fe2S-bd_dom"/>
</dbReference>
<dbReference type="AlphaFoldDB" id="M2AWN0"/>
<accession>M2AWN0</accession>
<evidence type="ECO:0000256" key="1">
    <source>
        <dbReference type="SAM" id="MobiDB-lite"/>
    </source>
</evidence>
<gene>
    <name evidence="3" type="ORF">RE6C_04811</name>
</gene>
<dbReference type="Pfam" id="PF04324">
    <property type="entry name" value="Fer2_BFD"/>
    <property type="match status" value="1"/>
</dbReference>
<dbReference type="Gene3D" id="1.10.10.1100">
    <property type="entry name" value="BFD-like [2Fe-2S]-binding domain"/>
    <property type="match status" value="1"/>
</dbReference>
<protein>
    <submittedName>
        <fullName evidence="3">BFD domain protein (2Fe-2S)-binding domain protein</fullName>
    </submittedName>
</protein>
<feature type="domain" description="BFD-like [2Fe-2S]-binding" evidence="2">
    <location>
        <begin position="39"/>
        <end position="86"/>
    </location>
</feature>